<proteinExistence type="predicted"/>
<name>A0ABS8ZL18_9PSEU</name>
<protein>
    <submittedName>
        <fullName evidence="4">GNAT family N-acetyltransferase</fullName>
    </submittedName>
</protein>
<evidence type="ECO:0000259" key="3">
    <source>
        <dbReference type="PROSITE" id="PS51186"/>
    </source>
</evidence>
<evidence type="ECO:0000256" key="2">
    <source>
        <dbReference type="ARBA" id="ARBA00023315"/>
    </source>
</evidence>
<dbReference type="EMBL" id="JAJVCN010000003">
    <property type="protein sequence ID" value="MCE7008169.1"/>
    <property type="molecule type" value="Genomic_DNA"/>
</dbReference>
<dbReference type="PANTHER" id="PTHR43877">
    <property type="entry name" value="AMINOALKYLPHOSPHONATE N-ACETYLTRANSFERASE-RELATED-RELATED"/>
    <property type="match status" value="1"/>
</dbReference>
<feature type="domain" description="N-acetyltransferase" evidence="3">
    <location>
        <begin position="7"/>
        <end position="171"/>
    </location>
</feature>
<dbReference type="SUPFAM" id="SSF55729">
    <property type="entry name" value="Acyl-CoA N-acyltransferases (Nat)"/>
    <property type="match status" value="2"/>
</dbReference>
<dbReference type="Proteomes" id="UP001521150">
    <property type="component" value="Unassembled WGS sequence"/>
</dbReference>
<keyword evidence="1" id="KW-0808">Transferase</keyword>
<dbReference type="RefSeq" id="WP_233729698.1">
    <property type="nucleotide sequence ID" value="NZ_JAJVCN010000003.1"/>
</dbReference>
<sequence>MTTADTLRFSPLVADDDETVTEWLALLAESAEPSLSLESPPPCPVDMVGSLRHAPPDTSLEDWVVRRDGRVLASLRLALPAGAPMVRVDQLLVHPSVRRQGIGRTLYSYALERAAEHGREGITATVVEQLPDGPERDPGPSAFAAAVGAKRSESGAGVHQWLDLELNNPLADGVPALAEGYELVTWGTTTPEEYAIAVSKLELSLGGASLDIPDEQVETSYARRFEVMRVGRGRRAYHTGVVHTASGLLVGYTSISKTTGNPQHALQGMTVVHTTHRGHGLGIVIKLANLAQTLEHVPTLRMLETANAEGNAAMIAVNAAMGFRPDARWTTWTS</sequence>
<dbReference type="InterPro" id="IPR000182">
    <property type="entry name" value="GNAT_dom"/>
</dbReference>
<dbReference type="Gene3D" id="3.40.630.30">
    <property type="match status" value="1"/>
</dbReference>
<dbReference type="Pfam" id="PF00583">
    <property type="entry name" value="Acetyltransf_1"/>
    <property type="match status" value="1"/>
</dbReference>
<evidence type="ECO:0000313" key="4">
    <source>
        <dbReference type="EMBL" id="MCE7008169.1"/>
    </source>
</evidence>
<evidence type="ECO:0000313" key="5">
    <source>
        <dbReference type="Proteomes" id="UP001521150"/>
    </source>
</evidence>
<reference evidence="4 5" key="1">
    <citation type="submission" date="2021-12" db="EMBL/GenBank/DDBJ databases">
        <title>Genome sequence of Kibdelosporangium philippinense ATCC 49844.</title>
        <authorList>
            <person name="Fedorov E.A."/>
            <person name="Omeragic M."/>
            <person name="Shalygina K.F."/>
            <person name="Maclea K.S."/>
        </authorList>
    </citation>
    <scope>NUCLEOTIDE SEQUENCE [LARGE SCALE GENOMIC DNA]</scope>
    <source>
        <strain evidence="4 5">ATCC 49844</strain>
    </source>
</reference>
<gene>
    <name evidence="4" type="ORF">LWC34_35930</name>
</gene>
<dbReference type="InterPro" id="IPR050832">
    <property type="entry name" value="Bact_Acetyltransf"/>
</dbReference>
<evidence type="ECO:0000256" key="1">
    <source>
        <dbReference type="ARBA" id="ARBA00022679"/>
    </source>
</evidence>
<organism evidence="4 5">
    <name type="scientific">Kibdelosporangium philippinense</name>
    <dbReference type="NCBI Taxonomy" id="211113"/>
    <lineage>
        <taxon>Bacteria</taxon>
        <taxon>Bacillati</taxon>
        <taxon>Actinomycetota</taxon>
        <taxon>Actinomycetes</taxon>
        <taxon>Pseudonocardiales</taxon>
        <taxon>Pseudonocardiaceae</taxon>
        <taxon>Kibdelosporangium</taxon>
    </lineage>
</organism>
<keyword evidence="5" id="KW-1185">Reference proteome</keyword>
<dbReference type="CDD" id="cd04301">
    <property type="entry name" value="NAT_SF"/>
    <property type="match status" value="1"/>
</dbReference>
<accession>A0ABS8ZL18</accession>
<dbReference type="PROSITE" id="PS51186">
    <property type="entry name" value="GNAT"/>
    <property type="match status" value="1"/>
</dbReference>
<keyword evidence="2" id="KW-0012">Acyltransferase</keyword>
<dbReference type="InterPro" id="IPR016181">
    <property type="entry name" value="Acyl_CoA_acyltransferase"/>
</dbReference>
<comment type="caution">
    <text evidence="4">The sequence shown here is derived from an EMBL/GenBank/DDBJ whole genome shotgun (WGS) entry which is preliminary data.</text>
</comment>